<dbReference type="AlphaFoldDB" id="A0A0J9C7S1"/>
<dbReference type="InterPro" id="IPR037522">
    <property type="entry name" value="HD_GYP_dom"/>
</dbReference>
<dbReference type="Pfam" id="PF13487">
    <property type="entry name" value="HD_5"/>
    <property type="match status" value="1"/>
</dbReference>
<name>A0A0J9C7S1_9FIRM</name>
<accession>A0A0J9C7S1</accession>
<comment type="caution">
    <text evidence="2">The sequence shown here is derived from an EMBL/GenBank/DDBJ whole genome shotgun (WGS) entry which is preliminary data.</text>
</comment>
<dbReference type="InterPro" id="IPR006674">
    <property type="entry name" value="HD_domain"/>
</dbReference>
<organism evidence="2 3">
    <name type="scientific">[Clostridium] citroniae WAL-19142</name>
    <dbReference type="NCBI Taxonomy" id="742734"/>
    <lineage>
        <taxon>Bacteria</taxon>
        <taxon>Bacillati</taxon>
        <taxon>Bacillota</taxon>
        <taxon>Clostridia</taxon>
        <taxon>Lachnospirales</taxon>
        <taxon>Lachnospiraceae</taxon>
        <taxon>Enterocloster</taxon>
    </lineage>
</organism>
<reference evidence="2 3" key="1">
    <citation type="submission" date="2011-04" db="EMBL/GenBank/DDBJ databases">
        <title>The Genome Sequence of Clostridium citroniae WAL-19142.</title>
        <authorList>
            <consortium name="The Broad Institute Genome Sequencing Platform"/>
            <person name="Earl A."/>
            <person name="Ward D."/>
            <person name="Feldgarden M."/>
            <person name="Gevers D."/>
            <person name="Warren Y.A."/>
            <person name="Tyrrell K.L."/>
            <person name="Citron D.M."/>
            <person name="Goldstein E.J."/>
            <person name="Daigneault M."/>
            <person name="Allen-Vercoe E."/>
            <person name="Young S.K."/>
            <person name="Zeng Q."/>
            <person name="Gargeya S."/>
            <person name="Fitzgerald M."/>
            <person name="Haas B."/>
            <person name="Abouelleil A."/>
            <person name="Alvarado L."/>
            <person name="Arachchi H.M."/>
            <person name="Berlin A."/>
            <person name="Brown A."/>
            <person name="Chapman S.B."/>
            <person name="Chen Z."/>
            <person name="Dunbar C."/>
            <person name="Freedman E."/>
            <person name="Gearin G."/>
            <person name="Gellesch M."/>
            <person name="Goldberg J."/>
            <person name="Griggs A."/>
            <person name="Gujja S."/>
            <person name="Heilman E.R."/>
            <person name="Heiman D."/>
            <person name="Howarth C."/>
            <person name="Larson L."/>
            <person name="Lui A."/>
            <person name="MacDonald P.J."/>
            <person name="Mehta T."/>
            <person name="Montmayeur A."/>
            <person name="Murphy C."/>
            <person name="Neiman D."/>
            <person name="Pearson M."/>
            <person name="Priest M."/>
            <person name="Roberts A."/>
            <person name="Saif S."/>
            <person name="Shea T."/>
            <person name="Shenoy N."/>
            <person name="Sisk P."/>
            <person name="Stolte C."/>
            <person name="Sykes S."/>
            <person name="White J."/>
            <person name="Yandava C."/>
            <person name="Wortman J."/>
            <person name="Nusbaum C."/>
            <person name="Birren B."/>
        </authorList>
    </citation>
    <scope>NUCLEOTIDE SEQUENCE [LARGE SCALE GENOMIC DNA]</scope>
    <source>
        <strain evidence="2 3">WAL-19142</strain>
    </source>
</reference>
<dbReference type="EMBL" id="ADLK01000016">
    <property type="protein sequence ID" value="KMW21217.1"/>
    <property type="molecule type" value="Genomic_DNA"/>
</dbReference>
<dbReference type="Proteomes" id="UP000037392">
    <property type="component" value="Unassembled WGS sequence"/>
</dbReference>
<dbReference type="Pfam" id="PF01966">
    <property type="entry name" value="HD"/>
    <property type="match status" value="1"/>
</dbReference>
<proteinExistence type="predicted"/>
<dbReference type="SUPFAM" id="SSF109604">
    <property type="entry name" value="HD-domain/PDEase-like"/>
    <property type="match status" value="2"/>
</dbReference>
<dbReference type="CDD" id="cd00077">
    <property type="entry name" value="HDc"/>
    <property type="match status" value="2"/>
</dbReference>
<sequence>MYDYMLPMSNRGIISVAKRAFDLVDARLMGHGQRVASIMYQLMKADGGYDGRKMRDMLTLAVLHDIGAYKTEEIDKMVEFETENVWNHSIYGYLFFYYFSLLKELSGIVLYHHTPWNVLRRMDHVPDHIKKASQLLHLADRIDIYFEHSAGDVDWLKQYLGTQRDQNFCGEVLDLFEGMDFVAPGSSSLFLEHEYIQIMEEVPFSSREKQSILRMLVYAIDFRSTHTVTHTITTTIISSELALRLCERADTINDVIFGAMLHDLGKIGIPVEILEFPGRLSPQAMNVMRGHVKMTEYILQDCVSDAVRDIALRHHEKLDGSGYPLGLKEGQLNLPQRIVAVADIVSALTGTRSYKDAYPKEKTSAIVSEMAEKGLVDPGVAAVMAENYDAIMDSVRNRTRPILEKYQEMQEQYKKLSHEMREYMKAL</sequence>
<evidence type="ECO:0000313" key="2">
    <source>
        <dbReference type="EMBL" id="KMW21217.1"/>
    </source>
</evidence>
<dbReference type="PROSITE" id="PS51832">
    <property type="entry name" value="HD_GYP"/>
    <property type="match status" value="1"/>
</dbReference>
<dbReference type="OrthoDB" id="9804747at2"/>
<evidence type="ECO:0000313" key="3">
    <source>
        <dbReference type="Proteomes" id="UP000037392"/>
    </source>
</evidence>
<dbReference type="RefSeq" id="WP_048929686.1">
    <property type="nucleotide sequence ID" value="NZ_KQ235877.1"/>
</dbReference>
<feature type="domain" description="HD-GYP" evidence="1">
    <location>
        <begin position="205"/>
        <end position="400"/>
    </location>
</feature>
<dbReference type="Gene3D" id="1.10.3210.10">
    <property type="entry name" value="Hypothetical protein af1432"/>
    <property type="match status" value="2"/>
</dbReference>
<dbReference type="InterPro" id="IPR003607">
    <property type="entry name" value="HD/PDEase_dom"/>
</dbReference>
<protein>
    <recommendedName>
        <fullName evidence="1">HD-GYP domain-containing protein</fullName>
    </recommendedName>
</protein>
<gene>
    <name evidence="2" type="ORF">HMPREF9470_01774</name>
</gene>
<evidence type="ECO:0000259" key="1">
    <source>
        <dbReference type="PROSITE" id="PS51832"/>
    </source>
</evidence>
<dbReference type="PATRIC" id="fig|742734.4.peg.1904"/>
<dbReference type="SMART" id="SM00471">
    <property type="entry name" value="HDc"/>
    <property type="match status" value="2"/>
</dbReference>
<dbReference type="PANTHER" id="PTHR43155:SF2">
    <property type="entry name" value="CYCLIC DI-GMP PHOSPHODIESTERASE PA4108"/>
    <property type="match status" value="1"/>
</dbReference>
<dbReference type="GeneID" id="93166862"/>
<dbReference type="PANTHER" id="PTHR43155">
    <property type="entry name" value="CYCLIC DI-GMP PHOSPHODIESTERASE PA4108-RELATED"/>
    <property type="match status" value="1"/>
</dbReference>